<dbReference type="InterPro" id="IPR036979">
    <property type="entry name" value="CM_dom_sf"/>
</dbReference>
<dbReference type="EMBL" id="AZFN01000014">
    <property type="protein sequence ID" value="KRM01961.1"/>
    <property type="molecule type" value="Genomic_DNA"/>
</dbReference>
<dbReference type="GO" id="GO:0009697">
    <property type="term" value="P:salicylic acid biosynthetic process"/>
    <property type="evidence" value="ECO:0007669"/>
    <property type="project" value="TreeGrafter"/>
</dbReference>
<dbReference type="InterPro" id="IPR051331">
    <property type="entry name" value="Chorismate_mutase-related"/>
</dbReference>
<evidence type="ECO:0000256" key="1">
    <source>
        <dbReference type="ARBA" id="ARBA00023235"/>
    </source>
</evidence>
<organism evidence="3 4">
    <name type="scientific">Limosilactobacillus gastricus DSM 16045</name>
    <dbReference type="NCBI Taxonomy" id="1423749"/>
    <lineage>
        <taxon>Bacteria</taxon>
        <taxon>Bacillati</taxon>
        <taxon>Bacillota</taxon>
        <taxon>Bacilli</taxon>
        <taxon>Lactobacillales</taxon>
        <taxon>Lactobacillaceae</taxon>
        <taxon>Limosilactobacillus</taxon>
    </lineage>
</organism>
<dbReference type="Gene3D" id="1.20.59.10">
    <property type="entry name" value="Chorismate mutase"/>
    <property type="match status" value="1"/>
</dbReference>
<dbReference type="PANTHER" id="PTHR38041:SF1">
    <property type="entry name" value="CHORISMATE MUTASE"/>
    <property type="match status" value="1"/>
</dbReference>
<dbReference type="NCBIfam" id="TIGR01805">
    <property type="entry name" value="CM_mono_grmpos"/>
    <property type="match status" value="1"/>
</dbReference>
<sequence>MKKMNPLEEYREQIDEVDEQLVALIAKRFEVAAKIGEYKKAHQLPIFNPAREEEVLRKVARWNTNDFYTEQIQQVYQTLMDEAKKIQE</sequence>
<feature type="domain" description="Chorismate mutase" evidence="2">
    <location>
        <begin position="1"/>
        <end position="88"/>
    </location>
</feature>
<dbReference type="InterPro" id="IPR011279">
    <property type="entry name" value="Chorismate_mutase_GmP"/>
</dbReference>
<dbReference type="SMART" id="SM00830">
    <property type="entry name" value="CM_2"/>
    <property type="match status" value="1"/>
</dbReference>
<dbReference type="Pfam" id="PF01817">
    <property type="entry name" value="CM_2"/>
    <property type="match status" value="1"/>
</dbReference>
<evidence type="ECO:0000259" key="2">
    <source>
        <dbReference type="PROSITE" id="PS51168"/>
    </source>
</evidence>
<evidence type="ECO:0000313" key="4">
    <source>
        <dbReference type="Proteomes" id="UP000051739"/>
    </source>
</evidence>
<keyword evidence="4" id="KW-1185">Reference proteome</keyword>
<gene>
    <name evidence="3" type="ORF">FC60_GL000445</name>
</gene>
<dbReference type="GO" id="GO:0004106">
    <property type="term" value="F:chorismate mutase activity"/>
    <property type="evidence" value="ECO:0007669"/>
    <property type="project" value="InterPro"/>
</dbReference>
<dbReference type="InterPro" id="IPR036263">
    <property type="entry name" value="Chorismate_II_sf"/>
</dbReference>
<keyword evidence="1" id="KW-0413">Isomerase</keyword>
<dbReference type="SUPFAM" id="SSF48600">
    <property type="entry name" value="Chorismate mutase II"/>
    <property type="match status" value="1"/>
</dbReference>
<accession>A0A0R1VFD4</accession>
<dbReference type="PATRIC" id="fig|1423749.3.peg.448"/>
<comment type="caution">
    <text evidence="3">The sequence shown here is derived from an EMBL/GenBank/DDBJ whole genome shotgun (WGS) entry which is preliminary data.</text>
</comment>
<protein>
    <recommendedName>
        <fullName evidence="2">Chorismate mutase domain-containing protein</fullName>
    </recommendedName>
</protein>
<name>A0A0R1VFD4_9LACO</name>
<reference evidence="3 4" key="1">
    <citation type="journal article" date="2015" name="Genome Announc.">
        <title>Expanding the biotechnology potential of lactobacilli through comparative genomics of 213 strains and associated genera.</title>
        <authorList>
            <person name="Sun Z."/>
            <person name="Harris H.M."/>
            <person name="McCann A."/>
            <person name="Guo C."/>
            <person name="Argimon S."/>
            <person name="Zhang W."/>
            <person name="Yang X."/>
            <person name="Jeffery I.B."/>
            <person name="Cooney J.C."/>
            <person name="Kagawa T.F."/>
            <person name="Liu W."/>
            <person name="Song Y."/>
            <person name="Salvetti E."/>
            <person name="Wrobel A."/>
            <person name="Rasinkangas P."/>
            <person name="Parkhill J."/>
            <person name="Rea M.C."/>
            <person name="O'Sullivan O."/>
            <person name="Ritari J."/>
            <person name="Douillard F.P."/>
            <person name="Paul Ross R."/>
            <person name="Yang R."/>
            <person name="Briner A.E."/>
            <person name="Felis G.E."/>
            <person name="de Vos W.M."/>
            <person name="Barrangou R."/>
            <person name="Klaenhammer T.R."/>
            <person name="Caufield P.W."/>
            <person name="Cui Y."/>
            <person name="Zhang H."/>
            <person name="O'Toole P.W."/>
        </authorList>
    </citation>
    <scope>NUCLEOTIDE SEQUENCE [LARGE SCALE GENOMIC DNA]</scope>
    <source>
        <strain evidence="3 4">DSM 16045</strain>
    </source>
</reference>
<dbReference type="Proteomes" id="UP000051739">
    <property type="component" value="Unassembled WGS sequence"/>
</dbReference>
<dbReference type="PANTHER" id="PTHR38041">
    <property type="entry name" value="CHORISMATE MUTASE"/>
    <property type="match status" value="1"/>
</dbReference>
<evidence type="ECO:0000313" key="3">
    <source>
        <dbReference type="EMBL" id="KRM01961.1"/>
    </source>
</evidence>
<proteinExistence type="predicted"/>
<dbReference type="PROSITE" id="PS51168">
    <property type="entry name" value="CHORISMATE_MUT_2"/>
    <property type="match status" value="1"/>
</dbReference>
<dbReference type="AlphaFoldDB" id="A0A0R1VFD4"/>
<dbReference type="InterPro" id="IPR002701">
    <property type="entry name" value="CM_II_prokaryot"/>
</dbReference>
<dbReference type="GO" id="GO:0046417">
    <property type="term" value="P:chorismate metabolic process"/>
    <property type="evidence" value="ECO:0007669"/>
    <property type="project" value="InterPro"/>
</dbReference>